<dbReference type="EMBL" id="KQ976453">
    <property type="protein sequence ID" value="KYM85382.1"/>
    <property type="molecule type" value="Genomic_DNA"/>
</dbReference>
<reference evidence="1 2" key="1">
    <citation type="submission" date="2015-09" db="EMBL/GenBank/DDBJ databases">
        <title>Atta colombica WGS genome.</title>
        <authorList>
            <person name="Nygaard S."/>
            <person name="Hu H."/>
            <person name="Boomsma J."/>
            <person name="Zhang G."/>
        </authorList>
    </citation>
    <scope>NUCLEOTIDE SEQUENCE [LARGE SCALE GENOMIC DNA]</scope>
    <source>
        <strain evidence="1">Treedump-2</strain>
        <tissue evidence="1">Whole body</tissue>
    </source>
</reference>
<proteinExistence type="predicted"/>
<protein>
    <submittedName>
        <fullName evidence="1">Uncharacterized protein</fullName>
    </submittedName>
</protein>
<name>A0A195BL25_9HYME</name>
<dbReference type="Proteomes" id="UP000078540">
    <property type="component" value="Unassembled WGS sequence"/>
</dbReference>
<evidence type="ECO:0000313" key="1">
    <source>
        <dbReference type="EMBL" id="KYM85382.1"/>
    </source>
</evidence>
<organism evidence="1 2">
    <name type="scientific">Atta colombica</name>
    <dbReference type="NCBI Taxonomy" id="520822"/>
    <lineage>
        <taxon>Eukaryota</taxon>
        <taxon>Metazoa</taxon>
        <taxon>Ecdysozoa</taxon>
        <taxon>Arthropoda</taxon>
        <taxon>Hexapoda</taxon>
        <taxon>Insecta</taxon>
        <taxon>Pterygota</taxon>
        <taxon>Neoptera</taxon>
        <taxon>Endopterygota</taxon>
        <taxon>Hymenoptera</taxon>
        <taxon>Apocrita</taxon>
        <taxon>Aculeata</taxon>
        <taxon>Formicoidea</taxon>
        <taxon>Formicidae</taxon>
        <taxon>Myrmicinae</taxon>
        <taxon>Atta</taxon>
    </lineage>
</organism>
<evidence type="ECO:0000313" key="2">
    <source>
        <dbReference type="Proteomes" id="UP000078540"/>
    </source>
</evidence>
<accession>A0A195BL25</accession>
<keyword evidence="2" id="KW-1185">Reference proteome</keyword>
<dbReference type="AlphaFoldDB" id="A0A195BL25"/>
<gene>
    <name evidence="1" type="ORF">ALC53_04625</name>
</gene>
<sequence>MNETNKYLLLENRDPVIFASNEVYEFIEIEINNNIQEEKKCEASQQTYSYETKDIGKNVIEDIGKKKSLKRILALMKDKLLDAFTDEIKAAKYFSIIVDFTPDISQQKLKQAQGIRSTFPNIIILLGIYLRILLSNISLEKFFIKTNKNYLRSTKSLNKKVYILCEILDMFKTVDISKVGWDDHKNRIKIENCCILHNITNEKDLEFLAPPDDEYSEMEDHVIENDLYRE</sequence>